<organism evidence="2 3">
    <name type="scientific">Desulfosporosinus acididurans</name>
    <dbReference type="NCBI Taxonomy" id="476652"/>
    <lineage>
        <taxon>Bacteria</taxon>
        <taxon>Bacillati</taxon>
        <taxon>Bacillota</taxon>
        <taxon>Clostridia</taxon>
        <taxon>Eubacteriales</taxon>
        <taxon>Desulfitobacteriaceae</taxon>
        <taxon>Desulfosporosinus</taxon>
    </lineage>
</organism>
<sequence length="86" mass="10008">MTEEIRCVHCDKKSNQDQWFITTAYALNISIEEVINRDQPVLVYFCPNCGLPNTRIKESHEEMPAEEEIEAINEEVTNNKSDFESE</sequence>
<comment type="caution">
    <text evidence="2">The sequence shown here is derived from an EMBL/GenBank/DDBJ whole genome shotgun (WGS) entry which is preliminary data.</text>
</comment>
<gene>
    <name evidence="2" type="ORF">DEAC_c00970</name>
</gene>
<dbReference type="STRING" id="476652.DEAC_c00970"/>
<name>A0A0J1FXE5_9FIRM</name>
<feature type="region of interest" description="Disordered" evidence="1">
    <location>
        <begin position="61"/>
        <end position="86"/>
    </location>
</feature>
<reference evidence="2 3" key="1">
    <citation type="submission" date="2015-06" db="EMBL/GenBank/DDBJ databases">
        <title>Draft genome of the moderately acidophilic sulfate reducer Candidatus Desulfosporosinus acididurans strain M1.</title>
        <authorList>
            <person name="Poehlein A."/>
            <person name="Petzsch P."/>
            <person name="Johnson B.D."/>
            <person name="Schloemann M."/>
            <person name="Daniel R."/>
            <person name="Muehling M."/>
        </authorList>
    </citation>
    <scope>NUCLEOTIDE SEQUENCE [LARGE SCALE GENOMIC DNA]</scope>
    <source>
        <strain evidence="2 3">M1</strain>
    </source>
</reference>
<evidence type="ECO:0000256" key="1">
    <source>
        <dbReference type="SAM" id="MobiDB-lite"/>
    </source>
</evidence>
<dbReference type="Proteomes" id="UP000036356">
    <property type="component" value="Unassembled WGS sequence"/>
</dbReference>
<dbReference type="AlphaFoldDB" id="A0A0J1FXE5"/>
<protein>
    <submittedName>
        <fullName evidence="2">Uncharacterized protein</fullName>
    </submittedName>
</protein>
<keyword evidence="3" id="KW-1185">Reference proteome</keyword>
<accession>A0A0J1FXE5</accession>
<dbReference type="RefSeq" id="WP_047808074.1">
    <property type="nucleotide sequence ID" value="NZ_LDZY01000001.1"/>
</dbReference>
<dbReference type="PATRIC" id="fig|476652.3.peg.93"/>
<evidence type="ECO:0000313" key="2">
    <source>
        <dbReference type="EMBL" id="KLU67693.1"/>
    </source>
</evidence>
<proteinExistence type="predicted"/>
<feature type="compositionally biased region" description="Acidic residues" evidence="1">
    <location>
        <begin position="64"/>
        <end position="73"/>
    </location>
</feature>
<evidence type="ECO:0000313" key="3">
    <source>
        <dbReference type="Proteomes" id="UP000036356"/>
    </source>
</evidence>
<dbReference type="EMBL" id="LDZY01000001">
    <property type="protein sequence ID" value="KLU67693.1"/>
    <property type="molecule type" value="Genomic_DNA"/>
</dbReference>